<dbReference type="Gene3D" id="3.30.40.10">
    <property type="entry name" value="Zinc/RING finger domain, C3HC4 (zinc finger)"/>
    <property type="match status" value="1"/>
</dbReference>
<accession>A0A9J7K5Z3</accession>
<feature type="compositionally biased region" description="Polar residues" evidence="5">
    <location>
        <begin position="382"/>
        <end position="403"/>
    </location>
</feature>
<evidence type="ECO:0000256" key="1">
    <source>
        <dbReference type="ARBA" id="ARBA00022723"/>
    </source>
</evidence>
<dbReference type="GO" id="GO:0061630">
    <property type="term" value="F:ubiquitin protein ligase activity"/>
    <property type="evidence" value="ECO:0000318"/>
    <property type="project" value="GO_Central"/>
</dbReference>
<dbReference type="Gene3D" id="3.30.160.60">
    <property type="entry name" value="Classic Zinc Finger"/>
    <property type="match status" value="1"/>
</dbReference>
<dbReference type="InterPro" id="IPR000315">
    <property type="entry name" value="Znf_B-box"/>
</dbReference>
<dbReference type="PROSITE" id="PS50089">
    <property type="entry name" value="ZF_RING_2"/>
    <property type="match status" value="1"/>
</dbReference>
<dbReference type="RefSeq" id="XP_035658176.1">
    <property type="nucleotide sequence ID" value="XM_035802283.1"/>
</dbReference>
<feature type="compositionally biased region" description="Polar residues" evidence="5">
    <location>
        <begin position="555"/>
        <end position="619"/>
    </location>
</feature>
<dbReference type="PANTHER" id="PTHR25462:SF296">
    <property type="entry name" value="MEIOTIC P26, ISOFORM F"/>
    <property type="match status" value="1"/>
</dbReference>
<evidence type="ECO:0000259" key="7">
    <source>
        <dbReference type="PROSITE" id="PS50119"/>
    </source>
</evidence>
<evidence type="ECO:0000313" key="8">
    <source>
        <dbReference type="Proteomes" id="UP000001554"/>
    </source>
</evidence>
<keyword evidence="3" id="KW-0862">Zinc</keyword>
<dbReference type="Pfam" id="PF00643">
    <property type="entry name" value="zf-B_box"/>
    <property type="match status" value="1"/>
</dbReference>
<dbReference type="PROSITE" id="PS50119">
    <property type="entry name" value="ZF_BBOX"/>
    <property type="match status" value="1"/>
</dbReference>
<dbReference type="GO" id="GO:0005654">
    <property type="term" value="C:nucleoplasm"/>
    <property type="evidence" value="ECO:0000318"/>
    <property type="project" value="GO_Central"/>
</dbReference>
<protein>
    <submittedName>
        <fullName evidence="9">RING finger protein nhl-1-like</fullName>
    </submittedName>
</protein>
<dbReference type="OrthoDB" id="10009158at2759"/>
<dbReference type="SUPFAM" id="SSF57845">
    <property type="entry name" value="B-box zinc-binding domain"/>
    <property type="match status" value="1"/>
</dbReference>
<dbReference type="GeneID" id="118403549"/>
<feature type="domain" description="RING-type" evidence="6">
    <location>
        <begin position="20"/>
        <end position="60"/>
    </location>
</feature>
<dbReference type="SMART" id="SM00184">
    <property type="entry name" value="RING"/>
    <property type="match status" value="1"/>
</dbReference>
<evidence type="ECO:0000259" key="6">
    <source>
        <dbReference type="PROSITE" id="PS50089"/>
    </source>
</evidence>
<sequence>MDPMPGQDIRLQIQTDLLTCPLCRRPYVKPRTLPCHHTYCETCVARCAGSYLTFPCPSCRQDVAVPVSGVSGFPEDVFLSRLSFKVRTIEEPYVTPYVINECLTHQRAPIRFYCQTCEKPLCRECPRGNHNAHKVSHIEEQIERMKERVGTALSDQRQRSATAVTNLQAVRNSITEILPQKNAMERHIEALVHERIQAIQVEGDALQEELDTMYHKHFSDMTEKRKELESMVETLLTFDVEAERELARGGLVDVNRHGEISEKLKIMYETMNRPVKHSSGFQATFIPTTTAEERLVGYFERGEKPVHRTNNPEVITQSSRVVSHMQEHTFHFGSVSHNGHETGSSPKYDWERENEKGIRAGIFQGNRNRPASARYSDEKQKNGSWVPNRSFSLHETPNENTKSVPHIRRQVSEPANATLQSYTTRESTQQPEAAVKSAQQPETAARSAQQSWTTTRHSQQSDTAIMTGTATRPTQQSETPASNQTSMTRQMSESARPTQQLNTTRELVQAPDTATRPTQHSNTTPVPTISSKTAQKPSRQSEIPRIPTLEPDTGKGSTQQSETGPMSPPQSDTTGGPIQQSETPQKTAQQSETAIRSTQQSDTAHGQQSDTAPSTAQRSETAKEPSLTPAASRLGSNQNFVRWKTIRIADKGKVSKVLEFPAQENLSEEIFL</sequence>
<dbReference type="SUPFAM" id="SSF57850">
    <property type="entry name" value="RING/U-box"/>
    <property type="match status" value="1"/>
</dbReference>
<evidence type="ECO:0000256" key="2">
    <source>
        <dbReference type="ARBA" id="ARBA00022771"/>
    </source>
</evidence>
<dbReference type="AlphaFoldDB" id="A0A9J7K5Z3"/>
<evidence type="ECO:0000256" key="5">
    <source>
        <dbReference type="SAM" id="MobiDB-lite"/>
    </source>
</evidence>
<organism evidence="8 9">
    <name type="scientific">Branchiostoma floridae</name>
    <name type="common">Florida lancelet</name>
    <name type="synonym">Amphioxus</name>
    <dbReference type="NCBI Taxonomy" id="7739"/>
    <lineage>
        <taxon>Eukaryota</taxon>
        <taxon>Metazoa</taxon>
        <taxon>Chordata</taxon>
        <taxon>Cephalochordata</taxon>
        <taxon>Leptocardii</taxon>
        <taxon>Amphioxiformes</taxon>
        <taxon>Branchiostomatidae</taxon>
        <taxon>Branchiostoma</taxon>
    </lineage>
</organism>
<gene>
    <name evidence="9" type="primary">LOC118403549</name>
</gene>
<reference evidence="9" key="2">
    <citation type="submission" date="2025-08" db="UniProtKB">
        <authorList>
            <consortium name="RefSeq"/>
        </authorList>
    </citation>
    <scope>IDENTIFICATION</scope>
    <source>
        <strain evidence="9">S238N-H82</strain>
        <tissue evidence="9">Testes</tissue>
    </source>
</reference>
<keyword evidence="2 4" id="KW-0863">Zinc-finger</keyword>
<dbReference type="Proteomes" id="UP000001554">
    <property type="component" value="Chromosome 16"/>
</dbReference>
<evidence type="ECO:0000256" key="3">
    <source>
        <dbReference type="ARBA" id="ARBA00022833"/>
    </source>
</evidence>
<dbReference type="OMA" id="WKTIRIA"/>
<evidence type="ECO:0000256" key="4">
    <source>
        <dbReference type="PROSITE-ProRule" id="PRU00024"/>
    </source>
</evidence>
<reference evidence="8" key="1">
    <citation type="journal article" date="2020" name="Nat. Ecol. Evol.">
        <title>Deeply conserved synteny resolves early events in vertebrate evolution.</title>
        <authorList>
            <person name="Simakov O."/>
            <person name="Marletaz F."/>
            <person name="Yue J.X."/>
            <person name="O'Connell B."/>
            <person name="Jenkins J."/>
            <person name="Brandt A."/>
            <person name="Calef R."/>
            <person name="Tung C.H."/>
            <person name="Huang T.K."/>
            <person name="Schmutz J."/>
            <person name="Satoh N."/>
            <person name="Yu J.K."/>
            <person name="Putnam N.H."/>
            <person name="Green R.E."/>
            <person name="Rokhsar D.S."/>
        </authorList>
    </citation>
    <scope>NUCLEOTIDE SEQUENCE [LARGE SCALE GENOMIC DNA]</scope>
    <source>
        <strain evidence="8">S238N-H82</strain>
    </source>
</reference>
<keyword evidence="1" id="KW-0479">Metal-binding</keyword>
<feature type="compositionally biased region" description="Polar residues" evidence="5">
    <location>
        <begin position="515"/>
        <end position="541"/>
    </location>
</feature>
<dbReference type="InterPro" id="IPR047153">
    <property type="entry name" value="TRIM45/56/19-like"/>
</dbReference>
<dbReference type="CDD" id="cd16579">
    <property type="entry name" value="RING-HC_PML_C-V"/>
    <property type="match status" value="1"/>
</dbReference>
<dbReference type="InterPro" id="IPR017907">
    <property type="entry name" value="Znf_RING_CS"/>
</dbReference>
<feature type="compositionally biased region" description="Polar residues" evidence="5">
    <location>
        <begin position="413"/>
        <end position="506"/>
    </location>
</feature>
<dbReference type="SMART" id="SM00336">
    <property type="entry name" value="BBOX"/>
    <property type="match status" value="1"/>
</dbReference>
<feature type="domain" description="B box-type" evidence="7">
    <location>
        <begin position="102"/>
        <end position="138"/>
    </location>
</feature>
<evidence type="ECO:0000313" key="9">
    <source>
        <dbReference type="RefSeq" id="XP_035658176.1"/>
    </source>
</evidence>
<dbReference type="PANTHER" id="PTHR25462">
    <property type="entry name" value="BONUS, ISOFORM C-RELATED"/>
    <property type="match status" value="1"/>
</dbReference>
<dbReference type="PROSITE" id="PS00518">
    <property type="entry name" value="ZF_RING_1"/>
    <property type="match status" value="1"/>
</dbReference>
<dbReference type="GO" id="GO:0008270">
    <property type="term" value="F:zinc ion binding"/>
    <property type="evidence" value="ECO:0007669"/>
    <property type="project" value="UniProtKB-KW"/>
</dbReference>
<name>A0A9J7K5Z3_BRAFL</name>
<keyword evidence="8" id="KW-1185">Reference proteome</keyword>
<proteinExistence type="predicted"/>
<dbReference type="KEGG" id="bfo:118403549"/>
<dbReference type="InterPro" id="IPR013083">
    <property type="entry name" value="Znf_RING/FYVE/PHD"/>
</dbReference>
<dbReference type="InterPro" id="IPR001841">
    <property type="entry name" value="Znf_RING"/>
</dbReference>
<feature type="region of interest" description="Disordered" evidence="5">
    <location>
        <begin position="359"/>
        <end position="639"/>
    </location>
</feature>